<dbReference type="PANTHER" id="PTHR43857:SF1">
    <property type="entry name" value="YJGH FAMILY PROTEIN"/>
    <property type="match status" value="1"/>
</dbReference>
<sequence length="131" mass="14577">MNERPKRVEISSGSPWEPIVGYCRAVRVGDVVEVAGTTAMLEGKVVGIGDPYQQTVHILRVIQDALQQAGATMEQVVRTRMYVTDISLWEEIGRAHGEFFRDTRPVSTMVEVKALIDPELLVEIEAQAIII</sequence>
<dbReference type="PANTHER" id="PTHR43857">
    <property type="entry name" value="BLR7761 PROTEIN"/>
    <property type="match status" value="1"/>
</dbReference>
<dbReference type="AlphaFoldDB" id="A0A2W1LAN3"/>
<dbReference type="Gene3D" id="3.30.1330.40">
    <property type="entry name" value="RutC-like"/>
    <property type="match status" value="1"/>
</dbReference>
<dbReference type="CDD" id="cd06154">
    <property type="entry name" value="YjgF_YER057c_UK114_like_6"/>
    <property type="match status" value="1"/>
</dbReference>
<organism evidence="1 2">
    <name type="scientific">Paenibacillus sambharensis</name>
    <dbReference type="NCBI Taxonomy" id="1803190"/>
    <lineage>
        <taxon>Bacteria</taxon>
        <taxon>Bacillati</taxon>
        <taxon>Bacillota</taxon>
        <taxon>Bacilli</taxon>
        <taxon>Bacillales</taxon>
        <taxon>Paenibacillaceae</taxon>
        <taxon>Paenibacillus</taxon>
    </lineage>
</organism>
<comment type="caution">
    <text evidence="1">The sequence shown here is derived from an EMBL/GenBank/DDBJ whole genome shotgun (WGS) entry which is preliminary data.</text>
</comment>
<dbReference type="OrthoDB" id="9799840at2"/>
<reference evidence="1 2" key="1">
    <citation type="submission" date="2018-06" db="EMBL/GenBank/DDBJ databases">
        <title>Paenibacillus imtechensis sp. nov.</title>
        <authorList>
            <person name="Pinnaka A.K."/>
            <person name="Singh H."/>
            <person name="Kaur M."/>
        </authorList>
    </citation>
    <scope>NUCLEOTIDE SEQUENCE [LARGE SCALE GENOMIC DNA]</scope>
    <source>
        <strain evidence="1 2">SMB1</strain>
    </source>
</reference>
<evidence type="ECO:0000313" key="2">
    <source>
        <dbReference type="Proteomes" id="UP000249522"/>
    </source>
</evidence>
<dbReference type="SUPFAM" id="SSF55298">
    <property type="entry name" value="YjgF-like"/>
    <property type="match status" value="1"/>
</dbReference>
<dbReference type="InterPro" id="IPR035959">
    <property type="entry name" value="RutC-like_sf"/>
</dbReference>
<evidence type="ECO:0000313" key="1">
    <source>
        <dbReference type="EMBL" id="PZD97308.1"/>
    </source>
</evidence>
<proteinExistence type="predicted"/>
<dbReference type="Proteomes" id="UP000249522">
    <property type="component" value="Unassembled WGS sequence"/>
</dbReference>
<dbReference type="RefSeq" id="WP_111145166.1">
    <property type="nucleotide sequence ID" value="NZ_QKRB01000028.1"/>
</dbReference>
<dbReference type="InterPro" id="IPR006175">
    <property type="entry name" value="YjgF/YER057c/UK114"/>
</dbReference>
<dbReference type="Pfam" id="PF01042">
    <property type="entry name" value="Ribonuc_L-PSP"/>
    <property type="match status" value="1"/>
</dbReference>
<dbReference type="EMBL" id="QKRB01000028">
    <property type="protein sequence ID" value="PZD97308.1"/>
    <property type="molecule type" value="Genomic_DNA"/>
</dbReference>
<keyword evidence="2" id="KW-1185">Reference proteome</keyword>
<accession>A0A2W1LAN3</accession>
<protein>
    <submittedName>
        <fullName evidence="1">RidA family protein</fullName>
    </submittedName>
</protein>
<name>A0A2W1LAN3_9BACL</name>
<gene>
    <name evidence="1" type="ORF">DNH61_02850</name>
</gene>